<accession>A0A410QD35</accession>
<proteinExistence type="predicted"/>
<evidence type="ECO:0000313" key="2">
    <source>
        <dbReference type="EMBL" id="QAT61901.1"/>
    </source>
</evidence>
<evidence type="ECO:0000313" key="3">
    <source>
        <dbReference type="Proteomes" id="UP000287969"/>
    </source>
</evidence>
<dbReference type="KEGG" id="spoa:EQM13_09995"/>
<dbReference type="Proteomes" id="UP000287969">
    <property type="component" value="Chromosome"/>
</dbReference>
<dbReference type="AlphaFoldDB" id="A0A410QD35"/>
<organism evidence="2 3">
    <name type="scientific">Acidilutibacter cellobiosedens</name>
    <dbReference type="NCBI Taxonomy" id="2507161"/>
    <lineage>
        <taxon>Bacteria</taxon>
        <taxon>Bacillati</taxon>
        <taxon>Bacillota</taxon>
        <taxon>Tissierellia</taxon>
        <taxon>Tissierellales</taxon>
        <taxon>Acidilutibacteraceae</taxon>
        <taxon>Acidilutibacter</taxon>
    </lineage>
</organism>
<name>A0A410QD35_9FIRM</name>
<gene>
    <name evidence="2" type="ORF">EQM13_09995</name>
</gene>
<protein>
    <recommendedName>
        <fullName evidence="1">Phospholipase C/D domain-containing protein</fullName>
    </recommendedName>
</protein>
<reference evidence="3" key="1">
    <citation type="submission" date="2019-01" db="EMBL/GenBank/DDBJ databases">
        <title>Draft genomes of a novel of Sporanaerobacter strains.</title>
        <authorList>
            <person name="Ma S."/>
        </authorList>
    </citation>
    <scope>NUCLEOTIDE SEQUENCE [LARGE SCALE GENOMIC DNA]</scope>
    <source>
        <strain evidence="3">NJN-17</strain>
    </source>
</reference>
<dbReference type="InterPro" id="IPR029002">
    <property type="entry name" value="PLPC/GPLD1"/>
</dbReference>
<dbReference type="EMBL" id="CP035282">
    <property type="protein sequence ID" value="QAT61901.1"/>
    <property type="molecule type" value="Genomic_DNA"/>
</dbReference>
<dbReference type="OrthoDB" id="2878022at2"/>
<sequence>MFFFTHLFISKELYQHFSGEMKIDRRAFAYGNIKPDLPLLKHDAHTLENCLFIVCDKFNRIMEEEETSSEEFSMELGEICHYVCDFFCYYHLSEEIYNKKIRHFLYELRLHFKLYIIRFTHGFTMSPSKMKPKRNIVFIVTEMRKAYFSQPDSMKKDLDYAFLSTIWICESIICYMKHSSNASEKTELALHSYY</sequence>
<keyword evidence="3" id="KW-1185">Reference proteome</keyword>
<dbReference type="Pfam" id="PF00882">
    <property type="entry name" value="Zn_dep_PLPC"/>
    <property type="match status" value="1"/>
</dbReference>
<feature type="domain" description="Phospholipase C/D" evidence="1">
    <location>
        <begin position="5"/>
        <end position="117"/>
    </location>
</feature>
<dbReference type="RefSeq" id="WP_071138437.1">
    <property type="nucleotide sequence ID" value="NZ_CP035282.1"/>
</dbReference>
<evidence type="ECO:0000259" key="1">
    <source>
        <dbReference type="Pfam" id="PF00882"/>
    </source>
</evidence>